<keyword evidence="5" id="KW-0175">Coiled coil</keyword>
<keyword evidence="2" id="KW-0805">Transcription regulation</keyword>
<keyword evidence="6" id="KW-0812">Transmembrane</keyword>
<organism evidence="8 9">
    <name type="scientific">Rehmannia glutinosa</name>
    <name type="common">Chinese foxglove</name>
    <dbReference type="NCBI Taxonomy" id="99300"/>
    <lineage>
        <taxon>Eukaryota</taxon>
        <taxon>Viridiplantae</taxon>
        <taxon>Streptophyta</taxon>
        <taxon>Embryophyta</taxon>
        <taxon>Tracheophyta</taxon>
        <taxon>Spermatophyta</taxon>
        <taxon>Magnoliopsida</taxon>
        <taxon>eudicotyledons</taxon>
        <taxon>Gunneridae</taxon>
        <taxon>Pentapetalae</taxon>
        <taxon>asterids</taxon>
        <taxon>lamiids</taxon>
        <taxon>Lamiales</taxon>
        <taxon>Orobanchaceae</taxon>
        <taxon>Rehmannieae</taxon>
        <taxon>Rehmannia</taxon>
    </lineage>
</organism>
<dbReference type="Gene3D" id="4.10.280.10">
    <property type="entry name" value="Helix-loop-helix DNA-binding domain"/>
    <property type="match status" value="1"/>
</dbReference>
<evidence type="ECO:0000256" key="2">
    <source>
        <dbReference type="ARBA" id="ARBA00023015"/>
    </source>
</evidence>
<dbReference type="SMART" id="SM00353">
    <property type="entry name" value="HLH"/>
    <property type="match status" value="1"/>
</dbReference>
<keyword evidence="3" id="KW-0804">Transcription</keyword>
<dbReference type="InterPro" id="IPR052610">
    <property type="entry name" value="bHLH_transcription_regulator"/>
</dbReference>
<gene>
    <name evidence="8" type="ORF">DH2020_016035</name>
</gene>
<dbReference type="CDD" id="cd11452">
    <property type="entry name" value="bHLH_AtNAI1_like"/>
    <property type="match status" value="1"/>
</dbReference>
<evidence type="ECO:0000256" key="3">
    <source>
        <dbReference type="ARBA" id="ARBA00023163"/>
    </source>
</evidence>
<evidence type="ECO:0000256" key="5">
    <source>
        <dbReference type="SAM" id="Coils"/>
    </source>
</evidence>
<accession>A0ABR0WUC3</accession>
<name>A0ABR0WUC3_REHGL</name>
<evidence type="ECO:0000256" key="1">
    <source>
        <dbReference type="ARBA" id="ARBA00004123"/>
    </source>
</evidence>
<dbReference type="EMBL" id="JABTTQ020000008">
    <property type="protein sequence ID" value="KAK6151103.1"/>
    <property type="molecule type" value="Genomic_DNA"/>
</dbReference>
<dbReference type="PANTHER" id="PTHR45959">
    <property type="entry name" value="BHLH TRANSCRIPTION FACTOR"/>
    <property type="match status" value="1"/>
</dbReference>
<feature type="coiled-coil region" evidence="5">
    <location>
        <begin position="239"/>
        <end position="266"/>
    </location>
</feature>
<dbReference type="InterPro" id="IPR011598">
    <property type="entry name" value="bHLH_dom"/>
</dbReference>
<dbReference type="SUPFAM" id="SSF47459">
    <property type="entry name" value="HLH, helix-loop-helix DNA-binding domain"/>
    <property type="match status" value="1"/>
</dbReference>
<proteinExistence type="predicted"/>
<dbReference type="InterPro" id="IPR036638">
    <property type="entry name" value="HLH_DNA-bd_sf"/>
</dbReference>
<reference evidence="8 9" key="1">
    <citation type="journal article" date="2021" name="Comput. Struct. Biotechnol. J.">
        <title>De novo genome assembly of the potent medicinal plant Rehmannia glutinosa using nanopore technology.</title>
        <authorList>
            <person name="Ma L."/>
            <person name="Dong C."/>
            <person name="Song C."/>
            <person name="Wang X."/>
            <person name="Zheng X."/>
            <person name="Niu Y."/>
            <person name="Chen S."/>
            <person name="Feng W."/>
        </authorList>
    </citation>
    <scope>NUCLEOTIDE SEQUENCE [LARGE SCALE GENOMIC DNA]</scope>
    <source>
        <strain evidence="8">DH-2019</strain>
    </source>
</reference>
<sequence>MDVSTGKFSSALLFLILSIYYFMLVKSSNYDAQVMDNSMFMNQCDFIDTFDEDFSAVLFEQDFQNYLLSPRTNSTSSSTLINIPNNNSNNSFYTSPGMEQLNQQMPDNYSQFQNLNSTMIANPDQASSVPVILNFGNHSIPSENIQQVNPMVTNPEEPVIAPEVFRSQGLMSYNVNSEEAIPKMPKVQPTKKKARIRPPSQTYDHIIAERRRREQLSQLFVALSALVPGLKKMDKSSVLEDAIKYLKHLQDRVKTLEEKAEKQSMESVVLVKKSQIVFEDEGSSDEQSCSFDEQPLPEIEARVCENHILLRVHCEKEKGVLVKLLCKIESFNMIVVNTNATQFGNVALDITIIAELEKEFNLTVKEVVTGLREALVPAV</sequence>
<evidence type="ECO:0000256" key="6">
    <source>
        <dbReference type="SAM" id="Phobius"/>
    </source>
</evidence>
<feature type="domain" description="BHLH" evidence="7">
    <location>
        <begin position="200"/>
        <end position="249"/>
    </location>
</feature>
<protein>
    <recommendedName>
        <fullName evidence="7">BHLH domain-containing protein</fullName>
    </recommendedName>
</protein>
<comment type="caution">
    <text evidence="8">The sequence shown here is derived from an EMBL/GenBank/DDBJ whole genome shotgun (WGS) entry which is preliminary data.</text>
</comment>
<keyword evidence="6" id="KW-0472">Membrane</keyword>
<dbReference type="Proteomes" id="UP001318860">
    <property type="component" value="Unassembled WGS sequence"/>
</dbReference>
<evidence type="ECO:0000313" key="9">
    <source>
        <dbReference type="Proteomes" id="UP001318860"/>
    </source>
</evidence>
<keyword evidence="4" id="KW-0539">Nucleus</keyword>
<dbReference type="Pfam" id="PF00010">
    <property type="entry name" value="HLH"/>
    <property type="match status" value="1"/>
</dbReference>
<keyword evidence="9" id="KW-1185">Reference proteome</keyword>
<keyword evidence="6" id="KW-1133">Transmembrane helix</keyword>
<dbReference type="PANTHER" id="PTHR45959:SF2">
    <property type="entry name" value="BHLH TRANSCRIPTION FACTOR"/>
    <property type="match status" value="1"/>
</dbReference>
<evidence type="ECO:0000259" key="7">
    <source>
        <dbReference type="PROSITE" id="PS50888"/>
    </source>
</evidence>
<evidence type="ECO:0000313" key="8">
    <source>
        <dbReference type="EMBL" id="KAK6151103.1"/>
    </source>
</evidence>
<evidence type="ECO:0000256" key="4">
    <source>
        <dbReference type="ARBA" id="ARBA00023242"/>
    </source>
</evidence>
<feature type="transmembrane region" description="Helical" evidence="6">
    <location>
        <begin position="6"/>
        <end position="25"/>
    </location>
</feature>
<dbReference type="PROSITE" id="PS50888">
    <property type="entry name" value="BHLH"/>
    <property type="match status" value="1"/>
</dbReference>
<comment type="subcellular location">
    <subcellularLocation>
        <location evidence="1">Nucleus</location>
    </subcellularLocation>
</comment>